<sequence>MDNSIVFFKLWRNKIIKNEIQKWNRYLIKVNDWRIREFKTLESYEESKDNYFIKSIIMVNCFGGEKSLIEFFNNLPSNIESVEIKGSKISIEIKAISVPPTLKSLRFDNNIIITEKEDIKDLSNLSYQMNGLETLYLGFRGEEIMKKRYIPYTLKHLVLSCLFDDPIYNQALPEGLESLELTSEYYQTTLHFPNNLKHFIYCKSYKLYSSVFKQLPSSIESLRLDCNTEDNNKPIKSLEIAKKFTNLKKLSVSYNCFIQFFADSILVQGAPLLQSLTKLEIIRKGFFSMIDNLDIDLLPPTLIKLKLSHMFFRNKTGRGFPASLTSLETSLSGFRSHFENASNIQYIAITSKEELDQSNVISFDKFPNLKSLKYYYLEKVSSVLLPINILSNLEISCTVNFKSQPIELKKLNNLKSLKLDLIYTQAQFDNAKTITLKPFPNSIQLLDLTINKSDTIISNQNLPQFIKILIIRGTSIPNFILPLPETLETILFSKQIKNVDYHNNTTIQKLSQSHNIQTFYHENDKKYYSKPNYSKLYNKIKNKIIV</sequence>
<dbReference type="FunCoup" id="F0ZGR3">
    <property type="interactions" value="926"/>
</dbReference>
<dbReference type="InterPro" id="IPR032675">
    <property type="entry name" value="LRR_dom_sf"/>
</dbReference>
<dbReference type="PANTHER" id="PTHR32134">
    <property type="entry name" value="FNIP REPEAT-CONTAINING PROTEIN"/>
    <property type="match status" value="1"/>
</dbReference>
<dbReference type="InParanoid" id="F0ZGR3"/>
<gene>
    <name evidence="1" type="ORF">DICPUDRAFT_77486</name>
</gene>
<dbReference type="Proteomes" id="UP000001064">
    <property type="component" value="Unassembled WGS sequence"/>
</dbReference>
<dbReference type="PANTHER" id="PTHR32134:SF169">
    <property type="entry name" value="FNIP REPEAT-CONTAINING PROTEIN-RELATED"/>
    <property type="match status" value="1"/>
</dbReference>
<protein>
    <submittedName>
        <fullName evidence="1">Uncharacterized protein</fullName>
    </submittedName>
</protein>
<dbReference type="KEGG" id="dpp:DICPUDRAFT_77486"/>
<accession>F0ZGR3</accession>
<dbReference type="OrthoDB" id="266138at2759"/>
<dbReference type="Gene3D" id="3.80.10.10">
    <property type="entry name" value="Ribonuclease Inhibitor"/>
    <property type="match status" value="1"/>
</dbReference>
<dbReference type="SUPFAM" id="SSF52047">
    <property type="entry name" value="RNI-like"/>
    <property type="match status" value="1"/>
</dbReference>
<evidence type="ECO:0000313" key="2">
    <source>
        <dbReference type="Proteomes" id="UP000001064"/>
    </source>
</evidence>
<proteinExistence type="predicted"/>
<evidence type="ECO:0000313" key="1">
    <source>
        <dbReference type="EMBL" id="EGC36890.1"/>
    </source>
</evidence>
<dbReference type="AlphaFoldDB" id="F0ZGR3"/>
<name>F0ZGR3_DICPU</name>
<dbReference type="VEuPathDB" id="AmoebaDB:DICPUDRAFT_77486"/>
<dbReference type="EMBL" id="GL871014">
    <property type="protein sequence ID" value="EGC36890.1"/>
    <property type="molecule type" value="Genomic_DNA"/>
</dbReference>
<reference evidence="2" key="1">
    <citation type="journal article" date="2011" name="Genome Biol.">
        <title>Comparative genomics of the social amoebae Dictyostelium discoideum and Dictyostelium purpureum.</title>
        <authorList>
            <consortium name="US DOE Joint Genome Institute (JGI-PGF)"/>
            <person name="Sucgang R."/>
            <person name="Kuo A."/>
            <person name="Tian X."/>
            <person name="Salerno W."/>
            <person name="Parikh A."/>
            <person name="Feasley C.L."/>
            <person name="Dalin E."/>
            <person name="Tu H."/>
            <person name="Huang E."/>
            <person name="Barry K."/>
            <person name="Lindquist E."/>
            <person name="Shapiro H."/>
            <person name="Bruce D."/>
            <person name="Schmutz J."/>
            <person name="Salamov A."/>
            <person name="Fey P."/>
            <person name="Gaudet P."/>
            <person name="Anjard C."/>
            <person name="Babu M.M."/>
            <person name="Basu S."/>
            <person name="Bushmanova Y."/>
            <person name="van der Wel H."/>
            <person name="Katoh-Kurasawa M."/>
            <person name="Dinh C."/>
            <person name="Coutinho P.M."/>
            <person name="Saito T."/>
            <person name="Elias M."/>
            <person name="Schaap P."/>
            <person name="Kay R.R."/>
            <person name="Henrissat B."/>
            <person name="Eichinger L."/>
            <person name="Rivero F."/>
            <person name="Putnam N.H."/>
            <person name="West C.M."/>
            <person name="Loomis W.F."/>
            <person name="Chisholm R.L."/>
            <person name="Shaulsky G."/>
            <person name="Strassmann J.E."/>
            <person name="Queller D.C."/>
            <person name="Kuspa A."/>
            <person name="Grigoriev I.V."/>
        </authorList>
    </citation>
    <scope>NUCLEOTIDE SEQUENCE [LARGE SCALE GENOMIC DNA]</scope>
    <source>
        <strain evidence="2">QSDP1</strain>
    </source>
</reference>
<organism evidence="1 2">
    <name type="scientific">Dictyostelium purpureum</name>
    <name type="common">Slime mold</name>
    <dbReference type="NCBI Taxonomy" id="5786"/>
    <lineage>
        <taxon>Eukaryota</taxon>
        <taxon>Amoebozoa</taxon>
        <taxon>Evosea</taxon>
        <taxon>Eumycetozoa</taxon>
        <taxon>Dictyostelia</taxon>
        <taxon>Dictyosteliales</taxon>
        <taxon>Dictyosteliaceae</taxon>
        <taxon>Dictyostelium</taxon>
    </lineage>
</organism>
<dbReference type="RefSeq" id="XP_003286612.1">
    <property type="nucleotide sequence ID" value="XM_003286564.1"/>
</dbReference>
<dbReference type="GeneID" id="10503987"/>
<keyword evidence="2" id="KW-1185">Reference proteome</keyword>
<dbReference type="InterPro" id="IPR051251">
    <property type="entry name" value="STK_FNIP-Repeat"/>
</dbReference>